<dbReference type="AlphaFoldDB" id="A0A0D7K6K3"/>
<accession>A0A0D7K6K3</accession>
<feature type="non-terminal residue" evidence="2">
    <location>
        <position position="95"/>
    </location>
</feature>
<organism evidence="2 3">
    <name type="scientific">Acidovorax temperans</name>
    <dbReference type="NCBI Taxonomy" id="80878"/>
    <lineage>
        <taxon>Bacteria</taxon>
        <taxon>Pseudomonadati</taxon>
        <taxon>Pseudomonadota</taxon>
        <taxon>Betaproteobacteria</taxon>
        <taxon>Burkholderiales</taxon>
        <taxon>Comamonadaceae</taxon>
        <taxon>Acidovorax</taxon>
    </lineage>
</organism>
<dbReference type="RefSeq" id="WP_044403215.1">
    <property type="nucleotide sequence ID" value="NZ_JXYQ01000124.1"/>
</dbReference>
<name>A0A0D7K6K3_9BURK</name>
<gene>
    <name evidence="2" type="ORF">RP29_20170</name>
</gene>
<reference evidence="2 3" key="1">
    <citation type="submission" date="2014-12" db="EMBL/GenBank/DDBJ databases">
        <title>Isolation of bacteria from lake water.</title>
        <authorList>
            <person name="Sheng K.-Y."/>
            <person name="Chin P.-S."/>
            <person name="Chan K.-G."/>
            <person name="Tan G.S."/>
        </authorList>
    </citation>
    <scope>NUCLEOTIDE SEQUENCE [LARGE SCALE GENOMIC DNA]</scope>
    <source>
        <strain evidence="2 3">KY4</strain>
    </source>
</reference>
<feature type="domain" description="Transposase zinc-ribbon" evidence="1">
    <location>
        <begin position="27"/>
        <end position="71"/>
    </location>
</feature>
<protein>
    <submittedName>
        <fullName evidence="2">Transposase</fullName>
    </submittedName>
</protein>
<sequence length="95" mass="10946">METQMLTPTPGGDYPRTWNEFLDWFATEEACQAFLEKLRWPQGFVCPRCGNAGDVYRASRTRLMCRSCQYQGTVTSGTIFDKTRTPLRVWLAAAW</sequence>
<dbReference type="InterPro" id="IPR024442">
    <property type="entry name" value="Transposase_Zn_ribbon"/>
</dbReference>
<evidence type="ECO:0000313" key="2">
    <source>
        <dbReference type="EMBL" id="KJA08773.1"/>
    </source>
</evidence>
<dbReference type="Proteomes" id="UP000032566">
    <property type="component" value="Unassembled WGS sequence"/>
</dbReference>
<keyword evidence="3" id="KW-1185">Reference proteome</keyword>
<proteinExistence type="predicted"/>
<comment type="caution">
    <text evidence="2">The sequence shown here is derived from an EMBL/GenBank/DDBJ whole genome shotgun (WGS) entry which is preliminary data.</text>
</comment>
<evidence type="ECO:0000259" key="1">
    <source>
        <dbReference type="Pfam" id="PF12760"/>
    </source>
</evidence>
<dbReference type="Pfam" id="PF12760">
    <property type="entry name" value="Zn_ribbon_IS1595"/>
    <property type="match status" value="1"/>
</dbReference>
<evidence type="ECO:0000313" key="3">
    <source>
        <dbReference type="Proteomes" id="UP000032566"/>
    </source>
</evidence>
<dbReference type="EMBL" id="JXYQ01000124">
    <property type="protein sequence ID" value="KJA08773.1"/>
    <property type="molecule type" value="Genomic_DNA"/>
</dbReference>
<dbReference type="STRING" id="80878.RP29_20170"/>